<organism evidence="7 8">
    <name type="scientific">Actinophytocola oryzae</name>
    <dbReference type="NCBI Taxonomy" id="502181"/>
    <lineage>
        <taxon>Bacteria</taxon>
        <taxon>Bacillati</taxon>
        <taxon>Actinomycetota</taxon>
        <taxon>Actinomycetes</taxon>
        <taxon>Pseudonocardiales</taxon>
        <taxon>Pseudonocardiaceae</taxon>
    </lineage>
</organism>
<evidence type="ECO:0000259" key="6">
    <source>
        <dbReference type="PROSITE" id="PS50949"/>
    </source>
</evidence>
<feature type="domain" description="HTH gntR-type" evidence="6">
    <location>
        <begin position="3"/>
        <end position="71"/>
    </location>
</feature>
<evidence type="ECO:0000256" key="2">
    <source>
        <dbReference type="ARBA" id="ARBA00022898"/>
    </source>
</evidence>
<evidence type="ECO:0000313" key="8">
    <source>
        <dbReference type="Proteomes" id="UP000294927"/>
    </source>
</evidence>
<dbReference type="EMBL" id="SOCP01000002">
    <property type="protein sequence ID" value="TDV56316.1"/>
    <property type="molecule type" value="Genomic_DNA"/>
</dbReference>
<dbReference type="InterPro" id="IPR015421">
    <property type="entry name" value="PyrdxlP-dep_Trfase_major"/>
</dbReference>
<dbReference type="InterPro" id="IPR036390">
    <property type="entry name" value="WH_DNA-bd_sf"/>
</dbReference>
<evidence type="ECO:0000313" key="7">
    <source>
        <dbReference type="EMBL" id="TDV56316.1"/>
    </source>
</evidence>
<comment type="caution">
    <text evidence="7">The sequence shown here is derived from an EMBL/GenBank/DDBJ whole genome shotgun (WGS) entry which is preliminary data.</text>
</comment>
<keyword evidence="4" id="KW-0238">DNA-binding</keyword>
<dbReference type="SMART" id="SM00345">
    <property type="entry name" value="HTH_GNTR"/>
    <property type="match status" value="1"/>
</dbReference>
<dbReference type="CDD" id="cd00609">
    <property type="entry name" value="AAT_like"/>
    <property type="match status" value="1"/>
</dbReference>
<dbReference type="Gene3D" id="1.10.10.10">
    <property type="entry name" value="Winged helix-like DNA-binding domain superfamily/Winged helix DNA-binding domain"/>
    <property type="match status" value="1"/>
</dbReference>
<comment type="similarity">
    <text evidence="1">In the C-terminal section; belongs to the class-I pyridoxal-phosphate-dependent aminotransferase family.</text>
</comment>
<dbReference type="RefSeq" id="WP_133901569.1">
    <property type="nucleotide sequence ID" value="NZ_SOCP01000002.1"/>
</dbReference>
<protein>
    <submittedName>
        <fullName evidence="7">GntR family transcriptional regulator</fullName>
    </submittedName>
</protein>
<dbReference type="PROSITE" id="PS50949">
    <property type="entry name" value="HTH_GNTR"/>
    <property type="match status" value="1"/>
</dbReference>
<evidence type="ECO:0000256" key="3">
    <source>
        <dbReference type="ARBA" id="ARBA00023015"/>
    </source>
</evidence>
<dbReference type="OrthoDB" id="3564840at2"/>
<dbReference type="InterPro" id="IPR000524">
    <property type="entry name" value="Tscrpt_reg_HTH_GntR"/>
</dbReference>
<evidence type="ECO:0000256" key="5">
    <source>
        <dbReference type="ARBA" id="ARBA00023163"/>
    </source>
</evidence>
<dbReference type="GO" id="GO:0003700">
    <property type="term" value="F:DNA-binding transcription factor activity"/>
    <property type="evidence" value="ECO:0007669"/>
    <property type="project" value="InterPro"/>
</dbReference>
<gene>
    <name evidence="7" type="ORF">CLV71_102382</name>
</gene>
<dbReference type="InterPro" id="IPR051446">
    <property type="entry name" value="HTH_trans_reg/aminotransferase"/>
</dbReference>
<evidence type="ECO:0000256" key="4">
    <source>
        <dbReference type="ARBA" id="ARBA00023125"/>
    </source>
</evidence>
<dbReference type="SUPFAM" id="SSF46785">
    <property type="entry name" value="Winged helix' DNA-binding domain"/>
    <property type="match status" value="1"/>
</dbReference>
<dbReference type="Gene3D" id="3.40.640.10">
    <property type="entry name" value="Type I PLP-dependent aspartate aminotransferase-like (Major domain)"/>
    <property type="match status" value="1"/>
</dbReference>
<reference evidence="7 8" key="1">
    <citation type="submission" date="2019-03" db="EMBL/GenBank/DDBJ databases">
        <title>Genomic Encyclopedia of Archaeal and Bacterial Type Strains, Phase II (KMG-II): from individual species to whole genera.</title>
        <authorList>
            <person name="Goeker M."/>
        </authorList>
    </citation>
    <scope>NUCLEOTIDE SEQUENCE [LARGE SCALE GENOMIC DNA]</scope>
    <source>
        <strain evidence="7 8">DSM 45499</strain>
    </source>
</reference>
<dbReference type="PANTHER" id="PTHR46577">
    <property type="entry name" value="HTH-TYPE TRANSCRIPTIONAL REGULATORY PROTEIN GABR"/>
    <property type="match status" value="1"/>
</dbReference>
<dbReference type="Pfam" id="PF00155">
    <property type="entry name" value="Aminotran_1_2"/>
    <property type="match status" value="1"/>
</dbReference>
<dbReference type="GO" id="GO:0030170">
    <property type="term" value="F:pyridoxal phosphate binding"/>
    <property type="evidence" value="ECO:0007669"/>
    <property type="project" value="InterPro"/>
</dbReference>
<dbReference type="GO" id="GO:0003677">
    <property type="term" value="F:DNA binding"/>
    <property type="evidence" value="ECO:0007669"/>
    <property type="project" value="UniProtKB-KW"/>
</dbReference>
<dbReference type="CDD" id="cd07377">
    <property type="entry name" value="WHTH_GntR"/>
    <property type="match status" value="1"/>
</dbReference>
<dbReference type="InterPro" id="IPR004839">
    <property type="entry name" value="Aminotransferase_I/II_large"/>
</dbReference>
<name>A0A4R7W1A4_9PSEU</name>
<dbReference type="SUPFAM" id="SSF53383">
    <property type="entry name" value="PLP-dependent transferases"/>
    <property type="match status" value="1"/>
</dbReference>
<keyword evidence="8" id="KW-1185">Reference proteome</keyword>
<dbReference type="InterPro" id="IPR036388">
    <property type="entry name" value="WH-like_DNA-bd_sf"/>
</dbReference>
<keyword evidence="5" id="KW-0804">Transcription</keyword>
<dbReference type="Pfam" id="PF00392">
    <property type="entry name" value="GntR"/>
    <property type="match status" value="1"/>
</dbReference>
<dbReference type="AlphaFoldDB" id="A0A4R7W1A4"/>
<keyword evidence="3" id="KW-0805">Transcription regulation</keyword>
<dbReference type="InterPro" id="IPR015424">
    <property type="entry name" value="PyrdxlP-dep_Trfase"/>
</dbReference>
<sequence length="444" mass="47059">MRIPSYKPVVDDLAAAIRAGTLTPGTRLPTHRALARQRGIALATATRAYAELEAAGLVVGEPGRGTFVRDRSGFDGPEPSRVLAVPRTADLSFNQPTSPGEADGLRQALRDLAGAGDAEALLRQSPPAGRTADRAAVATHLLDRGLDVPPAQVVLTGGAQHALDTILRCTTRPGDVVAVDALTYPGLKLVAGVQGLDLAPVPVTPSGPDLEALDRLCRDRPVRAAYVIPTLHNPLGWVLDHEQRERLAHIARTRDLLLVEDGTYAYLDPDAPPPLQTYAPERTCYLASLSKNVAAGLRFGFAVLPPHRVDAARTVLRASTWGLPTIVTTLVRGWLADGTVARRERERRVDAAARQTIARQELAGLDVTAHPVSYSCWVRLAPHLHTAAVAAALADAGILVATAAAFSTTPHPPRALRIALGGTARAELAPALRGLRQVLDGFPP</sequence>
<keyword evidence="2" id="KW-0663">Pyridoxal phosphate</keyword>
<dbReference type="Proteomes" id="UP000294927">
    <property type="component" value="Unassembled WGS sequence"/>
</dbReference>
<accession>A0A4R7W1A4</accession>
<dbReference type="PANTHER" id="PTHR46577:SF1">
    <property type="entry name" value="HTH-TYPE TRANSCRIPTIONAL REGULATORY PROTEIN GABR"/>
    <property type="match status" value="1"/>
</dbReference>
<proteinExistence type="inferred from homology"/>
<evidence type="ECO:0000256" key="1">
    <source>
        <dbReference type="ARBA" id="ARBA00005384"/>
    </source>
</evidence>